<evidence type="ECO:0000256" key="4">
    <source>
        <dbReference type="HAMAP-Rule" id="MF_00374"/>
    </source>
</evidence>
<dbReference type="EMBL" id="MF101416">
    <property type="protein sequence ID" value="ARW61088.1"/>
    <property type="molecule type" value="Genomic_DNA"/>
</dbReference>
<keyword evidence="5" id="KW-0934">Plastid</keyword>
<keyword evidence="5" id="KW-0150">Chloroplast</keyword>
<dbReference type="NCBIfam" id="TIGR00012">
    <property type="entry name" value="L29"/>
    <property type="match status" value="1"/>
</dbReference>
<dbReference type="Pfam" id="PF00831">
    <property type="entry name" value="Ribosomal_L29"/>
    <property type="match status" value="1"/>
</dbReference>
<comment type="similarity">
    <text evidence="1 4">Belongs to the universal ribosomal protein uL29 family.</text>
</comment>
<dbReference type="Gene3D" id="1.10.287.310">
    <property type="match status" value="1"/>
</dbReference>
<organism evidence="5">
    <name type="scientific">Caloglossa monosticha</name>
    <dbReference type="NCBI Taxonomy" id="76906"/>
    <lineage>
        <taxon>Eukaryota</taxon>
        <taxon>Rhodophyta</taxon>
        <taxon>Florideophyceae</taxon>
        <taxon>Rhodymeniophycidae</taxon>
        <taxon>Ceramiales</taxon>
        <taxon>Delesseriaceae</taxon>
        <taxon>Caloglossa</taxon>
    </lineage>
</organism>
<reference evidence="5" key="1">
    <citation type="journal article" date="2017" name="J. Phycol.">
        <title>Analysis of chloroplast genomes and a supermatrix inform reclassification of the Rhodomelaceae (Rhodophyta).</title>
        <authorList>
            <person name="Diaz-Tapia P."/>
            <person name="Maggs C.A."/>
            <person name="West J.A."/>
            <person name="Verbruggen H."/>
        </authorList>
    </citation>
    <scope>NUCLEOTIDE SEQUENCE</scope>
    <source>
        <strain evidence="5">JW3046</strain>
    </source>
</reference>
<dbReference type="GO" id="GO:0006412">
    <property type="term" value="P:translation"/>
    <property type="evidence" value="ECO:0007669"/>
    <property type="project" value="UniProtKB-UniRule"/>
</dbReference>
<comment type="subcellular location">
    <subcellularLocation>
        <location evidence="4">Plastid</location>
        <location evidence="4">Chloroplast</location>
    </subcellularLocation>
</comment>
<dbReference type="GeneID" id="33354070"/>
<dbReference type="GO" id="GO:0003735">
    <property type="term" value="F:structural constituent of ribosome"/>
    <property type="evidence" value="ECO:0007669"/>
    <property type="project" value="InterPro"/>
</dbReference>
<dbReference type="InterPro" id="IPR001854">
    <property type="entry name" value="Ribosomal_uL29"/>
</dbReference>
<protein>
    <recommendedName>
        <fullName evidence="4">Large ribosomal subunit protein uL29c</fullName>
    </recommendedName>
</protein>
<dbReference type="GO" id="GO:0005840">
    <property type="term" value="C:ribosome"/>
    <property type="evidence" value="ECO:0007669"/>
    <property type="project" value="UniProtKB-KW"/>
</dbReference>
<evidence type="ECO:0000256" key="1">
    <source>
        <dbReference type="ARBA" id="ARBA00009254"/>
    </source>
</evidence>
<sequence>MLKKKEYFEEIKKLDYKELDYKIIMLKKLLISYRIKLKTKQKIEPHKIKQTKKQIAQILTRKTLYKNKR</sequence>
<evidence type="ECO:0000313" key="5">
    <source>
        <dbReference type="EMBL" id="ARW61088.1"/>
    </source>
</evidence>
<dbReference type="RefSeq" id="YP_009392526.1">
    <property type="nucleotide sequence ID" value="NC_035263.1"/>
</dbReference>
<geneLocation type="chloroplast" evidence="5"/>
<keyword evidence="3 4" id="KW-0687">Ribonucleoprotein</keyword>
<name>A0A1Z1M4U8_9FLOR</name>
<dbReference type="SUPFAM" id="SSF46561">
    <property type="entry name" value="Ribosomal protein L29 (L29p)"/>
    <property type="match status" value="1"/>
</dbReference>
<keyword evidence="2 4" id="KW-0689">Ribosomal protein</keyword>
<proteinExistence type="inferred from homology"/>
<dbReference type="GO" id="GO:0009507">
    <property type="term" value="C:chloroplast"/>
    <property type="evidence" value="ECO:0007669"/>
    <property type="project" value="UniProtKB-SubCell"/>
</dbReference>
<dbReference type="HAMAP" id="MF_00374">
    <property type="entry name" value="Ribosomal_uL29"/>
    <property type="match status" value="1"/>
</dbReference>
<evidence type="ECO:0000256" key="2">
    <source>
        <dbReference type="ARBA" id="ARBA00022980"/>
    </source>
</evidence>
<accession>A0A1Z1M4U8</accession>
<dbReference type="GO" id="GO:1990904">
    <property type="term" value="C:ribonucleoprotein complex"/>
    <property type="evidence" value="ECO:0007669"/>
    <property type="project" value="UniProtKB-KW"/>
</dbReference>
<gene>
    <name evidence="4 5" type="primary">rpl29</name>
</gene>
<dbReference type="InterPro" id="IPR036049">
    <property type="entry name" value="Ribosomal_uL29_sf"/>
</dbReference>
<evidence type="ECO:0000256" key="3">
    <source>
        <dbReference type="ARBA" id="ARBA00023274"/>
    </source>
</evidence>
<dbReference type="AlphaFoldDB" id="A0A1Z1M4U8"/>